<reference evidence="4 5" key="1">
    <citation type="submission" date="2017-08" db="EMBL/GenBank/DDBJ databases">
        <title>Draft genome sequence of pheromone producing symbiont Morganella morganii, of the female New Zealand grass grub Costelytra giveni.</title>
        <authorList>
            <person name="Laugraud A."/>
            <person name="Young S.D."/>
            <person name="Hurst M.H."/>
        </authorList>
    </citation>
    <scope>NUCLEOTIDE SEQUENCE [LARGE SCALE GENOMIC DNA]</scope>
    <source>
        <strain evidence="4 5">MMsCG</strain>
    </source>
</reference>
<dbReference type="Proteomes" id="UP000286908">
    <property type="component" value="Unassembled WGS sequence"/>
</dbReference>
<evidence type="ECO:0000256" key="2">
    <source>
        <dbReference type="PROSITE-ProRule" id="PRU00335"/>
    </source>
</evidence>
<dbReference type="Pfam" id="PF00440">
    <property type="entry name" value="TetR_N"/>
    <property type="match status" value="1"/>
</dbReference>
<accession>A0A433ZUW0</accession>
<dbReference type="PRINTS" id="PR00455">
    <property type="entry name" value="HTHTETR"/>
</dbReference>
<sequence length="240" mass="26369">MAGKRAIEQSGAACLNQGLSLLPEPVSVMSPTLSPLTPKGQRRRHAILTAAADVFILHGYEGTTLDMIIEQSGGSRSTLYTSFGGKEALFLAVIEHLISGIFEDNEEEKPEAAPDAETLLYTSGRRYLYSIVHPQSLGLYQLILAESQRFPQISEQFYRAGPLRAAQQLAAGLKALPGITASEEVLLAVAARFLEMLKADLYLPVFSHHHKKPTAEFIEKQLPLSVEITACYLRHRLTPQ</sequence>
<evidence type="ECO:0000256" key="1">
    <source>
        <dbReference type="ARBA" id="ARBA00023125"/>
    </source>
</evidence>
<dbReference type="AlphaFoldDB" id="A0A433ZUW0"/>
<evidence type="ECO:0000313" key="4">
    <source>
        <dbReference type="EMBL" id="RUT65897.1"/>
    </source>
</evidence>
<evidence type="ECO:0000259" key="3">
    <source>
        <dbReference type="PROSITE" id="PS50977"/>
    </source>
</evidence>
<dbReference type="Gene3D" id="1.10.357.10">
    <property type="entry name" value="Tetracycline Repressor, domain 2"/>
    <property type="match status" value="1"/>
</dbReference>
<dbReference type="InterPro" id="IPR001647">
    <property type="entry name" value="HTH_TetR"/>
</dbReference>
<comment type="caution">
    <text evidence="4">The sequence shown here is derived from an EMBL/GenBank/DDBJ whole genome shotgun (WGS) entry which is preliminary data.</text>
</comment>
<gene>
    <name evidence="4" type="ORF">CKG00_05420</name>
</gene>
<proteinExistence type="predicted"/>
<dbReference type="InterPro" id="IPR009057">
    <property type="entry name" value="Homeodomain-like_sf"/>
</dbReference>
<dbReference type="InterPro" id="IPR050109">
    <property type="entry name" value="HTH-type_TetR-like_transc_reg"/>
</dbReference>
<dbReference type="PROSITE" id="PS50977">
    <property type="entry name" value="HTH_TETR_2"/>
    <property type="match status" value="1"/>
</dbReference>
<dbReference type="OrthoDB" id="5293556at2"/>
<feature type="domain" description="HTH tetR-type" evidence="3">
    <location>
        <begin position="41"/>
        <end position="101"/>
    </location>
</feature>
<dbReference type="EMBL" id="NRQY01000001">
    <property type="protein sequence ID" value="RUT65897.1"/>
    <property type="molecule type" value="Genomic_DNA"/>
</dbReference>
<organism evidence="4 5">
    <name type="scientific">Morganella morganii</name>
    <name type="common">Proteus morganii</name>
    <dbReference type="NCBI Taxonomy" id="582"/>
    <lineage>
        <taxon>Bacteria</taxon>
        <taxon>Pseudomonadati</taxon>
        <taxon>Pseudomonadota</taxon>
        <taxon>Gammaproteobacteria</taxon>
        <taxon>Enterobacterales</taxon>
        <taxon>Morganellaceae</taxon>
        <taxon>Morganella</taxon>
    </lineage>
</organism>
<dbReference type="Pfam" id="PF14246">
    <property type="entry name" value="TetR_C_7"/>
    <property type="match status" value="1"/>
</dbReference>
<dbReference type="PANTHER" id="PTHR30055">
    <property type="entry name" value="HTH-TYPE TRANSCRIPTIONAL REGULATOR RUTR"/>
    <property type="match status" value="1"/>
</dbReference>
<feature type="DNA-binding region" description="H-T-H motif" evidence="2">
    <location>
        <begin position="64"/>
        <end position="83"/>
    </location>
</feature>
<name>A0A433ZUW0_MORMO</name>
<keyword evidence="1 2" id="KW-0238">DNA-binding</keyword>
<dbReference type="InterPro" id="IPR039536">
    <property type="entry name" value="TetR_C_Proteobacteria"/>
</dbReference>
<protein>
    <submittedName>
        <fullName evidence="4">TetR family transcriptional regulator</fullName>
    </submittedName>
</protein>
<dbReference type="SUPFAM" id="SSF46689">
    <property type="entry name" value="Homeodomain-like"/>
    <property type="match status" value="1"/>
</dbReference>
<dbReference type="GO" id="GO:0000976">
    <property type="term" value="F:transcription cis-regulatory region binding"/>
    <property type="evidence" value="ECO:0007669"/>
    <property type="project" value="TreeGrafter"/>
</dbReference>
<evidence type="ECO:0000313" key="5">
    <source>
        <dbReference type="Proteomes" id="UP000286908"/>
    </source>
</evidence>
<dbReference type="PANTHER" id="PTHR30055:SF119">
    <property type="entry name" value="NALC"/>
    <property type="match status" value="1"/>
</dbReference>
<dbReference type="GO" id="GO:0003700">
    <property type="term" value="F:DNA-binding transcription factor activity"/>
    <property type="evidence" value="ECO:0007669"/>
    <property type="project" value="TreeGrafter"/>
</dbReference>